<comment type="caution">
    <text evidence="1">The sequence shown here is derived from an EMBL/GenBank/DDBJ whole genome shotgun (WGS) entry which is preliminary data.</text>
</comment>
<feature type="non-terminal residue" evidence="1">
    <location>
        <position position="214"/>
    </location>
</feature>
<name>A0A074V9D2_9NEIS</name>
<gene>
    <name evidence="1" type="ORF">SASC598J21_002050</name>
</gene>
<organism evidence="1 2">
    <name type="scientific">Snodgrassella alvi SCGC AB-598-J21</name>
    <dbReference type="NCBI Taxonomy" id="1385367"/>
    <lineage>
        <taxon>Bacteria</taxon>
        <taxon>Pseudomonadati</taxon>
        <taxon>Pseudomonadota</taxon>
        <taxon>Betaproteobacteria</taxon>
        <taxon>Neisseriales</taxon>
        <taxon>Neisseriaceae</taxon>
        <taxon>Snodgrassella</taxon>
    </lineage>
</organism>
<dbReference type="InterPro" id="IPR032675">
    <property type="entry name" value="LRR_dom_sf"/>
</dbReference>
<proteinExistence type="predicted"/>
<sequence length="214" mass="24772">GGDLDLHNTKIKKIQDNLNVNGTLDLYRTKIKKLPKNLFVKNELFLSNTRVKTLPSDLKVEGDLWLSSSSIKKLPDNLKLNGDLYLQDTNIKQLPKNLFVKRQLSIRNTKISVLPEDLMFGSIELDIKKIKNIVYKKCHSIKAFIFTVYLQGEIKLVYNGSLIGNLEEFEQFTDKLFLKAEADLSFFQVDAFFKFQIIGGYQLIAEDRNYVWIF</sequence>
<accession>A0A074V9D2</accession>
<dbReference type="EMBL" id="AVQL01000176">
    <property type="protein sequence ID" value="KEQ02013.1"/>
    <property type="molecule type" value="Genomic_DNA"/>
</dbReference>
<evidence type="ECO:0000313" key="2">
    <source>
        <dbReference type="Proteomes" id="UP000027644"/>
    </source>
</evidence>
<dbReference type="Proteomes" id="UP000027644">
    <property type="component" value="Unassembled WGS sequence"/>
</dbReference>
<feature type="non-terminal residue" evidence="1">
    <location>
        <position position="1"/>
    </location>
</feature>
<reference evidence="1 2" key="1">
    <citation type="journal article" date="2014" name="PLoS Genet.">
        <title>Hidden diversity in honey bee gut symbionts detected by single-cell genomics.</title>
        <authorList>
            <person name="Engel P."/>
            <person name="Stepanauskas R."/>
            <person name="Moran N."/>
        </authorList>
    </citation>
    <scope>NUCLEOTIDE SEQUENCE [LARGE SCALE GENOMIC DNA]</scope>
    <source>
        <strain evidence="1 2">SCGC AB-598-J21</strain>
    </source>
</reference>
<dbReference type="Gene3D" id="3.80.10.10">
    <property type="entry name" value="Ribonuclease Inhibitor"/>
    <property type="match status" value="1"/>
</dbReference>
<evidence type="ECO:0000313" key="1">
    <source>
        <dbReference type="EMBL" id="KEQ02013.1"/>
    </source>
</evidence>
<dbReference type="AlphaFoldDB" id="A0A074V9D2"/>
<dbReference type="SUPFAM" id="SSF52058">
    <property type="entry name" value="L domain-like"/>
    <property type="match status" value="1"/>
</dbReference>
<protein>
    <submittedName>
        <fullName evidence="1">Uncharacterized protein</fullName>
    </submittedName>
</protein>